<comment type="caution">
    <text evidence="8">The sequence shown here is derived from an EMBL/GenBank/DDBJ whole genome shotgun (WGS) entry which is preliminary data.</text>
</comment>
<keyword evidence="1" id="KW-0645">Protease</keyword>
<dbReference type="PROSITE" id="PS01302">
    <property type="entry name" value="UPF0758"/>
    <property type="match status" value="1"/>
</dbReference>
<evidence type="ECO:0000256" key="5">
    <source>
        <dbReference type="ARBA" id="ARBA00023049"/>
    </source>
</evidence>
<evidence type="ECO:0000256" key="2">
    <source>
        <dbReference type="ARBA" id="ARBA00022723"/>
    </source>
</evidence>
<dbReference type="InterPro" id="IPR020891">
    <property type="entry name" value="UPF0758_CS"/>
</dbReference>
<evidence type="ECO:0000259" key="7">
    <source>
        <dbReference type="PROSITE" id="PS50249"/>
    </source>
</evidence>
<organism evidence="8 9">
    <name type="scientific">Aquimarina hainanensis</name>
    <dbReference type="NCBI Taxonomy" id="1578017"/>
    <lineage>
        <taxon>Bacteria</taxon>
        <taxon>Pseudomonadati</taxon>
        <taxon>Bacteroidota</taxon>
        <taxon>Flavobacteriia</taxon>
        <taxon>Flavobacteriales</taxon>
        <taxon>Flavobacteriaceae</taxon>
        <taxon>Aquimarina</taxon>
    </lineage>
</organism>
<evidence type="ECO:0000256" key="3">
    <source>
        <dbReference type="ARBA" id="ARBA00022801"/>
    </source>
</evidence>
<feature type="domain" description="MPN" evidence="7">
    <location>
        <begin position="110"/>
        <end position="232"/>
    </location>
</feature>
<dbReference type="Gene3D" id="3.40.140.10">
    <property type="entry name" value="Cytidine Deaminase, domain 2"/>
    <property type="match status" value="1"/>
</dbReference>
<dbReference type="EMBL" id="JBHULX010000022">
    <property type="protein sequence ID" value="MFD2591635.1"/>
    <property type="molecule type" value="Genomic_DNA"/>
</dbReference>
<dbReference type="CDD" id="cd08071">
    <property type="entry name" value="MPN_DUF2466"/>
    <property type="match status" value="1"/>
</dbReference>
<keyword evidence="5" id="KW-0482">Metalloprotease</keyword>
<keyword evidence="4" id="KW-0862">Zinc</keyword>
<accession>A0ABW5N7P5</accession>
<dbReference type="InterPro" id="IPR037518">
    <property type="entry name" value="MPN"/>
</dbReference>
<gene>
    <name evidence="8" type="primary">radC</name>
    <name evidence="8" type="ORF">ACFSTE_12425</name>
</gene>
<proteinExistence type="inferred from homology"/>
<dbReference type="Pfam" id="PF04002">
    <property type="entry name" value="RadC"/>
    <property type="match status" value="1"/>
</dbReference>
<dbReference type="InterPro" id="IPR046778">
    <property type="entry name" value="UPF0758_N"/>
</dbReference>
<keyword evidence="3" id="KW-0378">Hydrolase</keyword>
<evidence type="ECO:0000256" key="4">
    <source>
        <dbReference type="ARBA" id="ARBA00022833"/>
    </source>
</evidence>
<keyword evidence="2" id="KW-0479">Metal-binding</keyword>
<dbReference type="PANTHER" id="PTHR30471">
    <property type="entry name" value="DNA REPAIR PROTEIN RADC"/>
    <property type="match status" value="1"/>
</dbReference>
<dbReference type="RefSeq" id="WP_176027268.1">
    <property type="nucleotide sequence ID" value="NZ_JBHSJV010000001.1"/>
</dbReference>
<dbReference type="NCBIfam" id="NF000642">
    <property type="entry name" value="PRK00024.1"/>
    <property type="match status" value="1"/>
</dbReference>
<reference evidence="9" key="1">
    <citation type="journal article" date="2019" name="Int. J. Syst. Evol. Microbiol.">
        <title>The Global Catalogue of Microorganisms (GCM) 10K type strain sequencing project: providing services to taxonomists for standard genome sequencing and annotation.</title>
        <authorList>
            <consortium name="The Broad Institute Genomics Platform"/>
            <consortium name="The Broad Institute Genome Sequencing Center for Infectious Disease"/>
            <person name="Wu L."/>
            <person name="Ma J."/>
        </authorList>
    </citation>
    <scope>NUCLEOTIDE SEQUENCE [LARGE SCALE GENOMIC DNA]</scope>
    <source>
        <strain evidence="9">KCTC 42423</strain>
    </source>
</reference>
<dbReference type="NCBIfam" id="TIGR00608">
    <property type="entry name" value="radc"/>
    <property type="match status" value="1"/>
</dbReference>
<comment type="similarity">
    <text evidence="6">Belongs to the UPF0758 family.</text>
</comment>
<protein>
    <submittedName>
        <fullName evidence="8">DNA repair protein RadC</fullName>
    </submittedName>
</protein>
<dbReference type="Pfam" id="PF20582">
    <property type="entry name" value="UPF0758_N"/>
    <property type="match status" value="1"/>
</dbReference>
<evidence type="ECO:0000256" key="6">
    <source>
        <dbReference type="RuleBase" id="RU003797"/>
    </source>
</evidence>
<evidence type="ECO:0000256" key="1">
    <source>
        <dbReference type="ARBA" id="ARBA00022670"/>
    </source>
</evidence>
<name>A0ABW5N7P5_9FLAO</name>
<dbReference type="InterPro" id="IPR001405">
    <property type="entry name" value="UPF0758"/>
</dbReference>
<keyword evidence="9" id="KW-1185">Reference proteome</keyword>
<dbReference type="Proteomes" id="UP001597459">
    <property type="component" value="Unassembled WGS sequence"/>
</dbReference>
<evidence type="ECO:0000313" key="8">
    <source>
        <dbReference type="EMBL" id="MFD2591635.1"/>
    </source>
</evidence>
<dbReference type="InterPro" id="IPR025657">
    <property type="entry name" value="RadC_JAB"/>
</dbReference>
<dbReference type="PROSITE" id="PS50249">
    <property type="entry name" value="MPN"/>
    <property type="match status" value="1"/>
</dbReference>
<evidence type="ECO:0000313" key="9">
    <source>
        <dbReference type="Proteomes" id="UP001597459"/>
    </source>
</evidence>
<sequence length="232" mass="25712">MNTYNASFSIKKWSENDRPREKLLVKGRNSLTDAELIAILIGSGNRNESAVALSKRMLASVNHQINALGKLSVKQLMNFHGIGEAKAISILAGLELGRRRRDEAVPQNPTISCSMDGFNLLSPIIGNLDHEEFWVVYLNNANRVLQKKQISVGGRTGTFVDPKVVFKNALNFDATAIILAHNHPSGKLTPSVSDKILTKKIKEAGEVLDINLLDHLIITDKEYFSFADKFML</sequence>
<dbReference type="PANTHER" id="PTHR30471:SF3">
    <property type="entry name" value="UPF0758 PROTEIN YEES-RELATED"/>
    <property type="match status" value="1"/>
</dbReference>